<gene>
    <name evidence="2" type="ORF">AVDCRST_MAG68-3926</name>
</gene>
<proteinExistence type="predicted"/>
<protein>
    <submittedName>
        <fullName evidence="2">Nucleoside-diphosphate-sugar epimerase</fullName>
    </submittedName>
</protein>
<dbReference type="InterPro" id="IPR008030">
    <property type="entry name" value="NmrA-like"/>
</dbReference>
<dbReference type="GO" id="GO:0044877">
    <property type="term" value="F:protein-containing complex binding"/>
    <property type="evidence" value="ECO:0007669"/>
    <property type="project" value="TreeGrafter"/>
</dbReference>
<dbReference type="Pfam" id="PF11066">
    <property type="entry name" value="DUF2867"/>
    <property type="match status" value="1"/>
</dbReference>
<dbReference type="InterPro" id="IPR023393">
    <property type="entry name" value="START-like_dom_sf"/>
</dbReference>
<dbReference type="InterPro" id="IPR036291">
    <property type="entry name" value="NAD(P)-bd_dom_sf"/>
</dbReference>
<sequence length="476" mass="52530">MNVLVTGATGYIGGRLVPRLLEDGHRVRVLVRDRRRIEGRAWAGAVEVAEGDLADPGTLPRAFHGVEGAYYLVHSMYDTRDFARRDRALAINFAEAAAGVPRVVYLGGLLPHAADVSEHLRSRAEVGQILRERANATELRAGPIIGSGSASFEMVRYLTERIPAMIAPRWILNDVQPVAVRDVLSYLLLALERAPGGVVEIGADRLTFRDMMQGYAGVRGLRRAIVPVPVLAPRLASLWVGFVTPIPNRLATPLVMGVVHPVVADTERARALFPEVEPIPYAQAVELALERVAEQEVPTRWSGALGSQPSYQLQDWEGTLREVRSVHVDAPPEAVFRTFSGLGGERGWLVWNWAWRLRGVMDRAVGGPGLRRGRRDPDRLLPGEALDFWRVEESDPPRLLRLRAEMRVPGKAWLEWVTYPEDGGTRLVQTAIFAPKGLSGFLYWYASFPAHKVIFSGMVAEVARRAEAGGGPSPPR</sequence>
<organism evidence="2">
    <name type="scientific">uncultured Gemmatimonadota bacterium</name>
    <dbReference type="NCBI Taxonomy" id="203437"/>
    <lineage>
        <taxon>Bacteria</taxon>
        <taxon>Pseudomonadati</taxon>
        <taxon>Gemmatimonadota</taxon>
        <taxon>environmental samples</taxon>
    </lineage>
</organism>
<feature type="domain" description="NmrA-like" evidence="1">
    <location>
        <begin position="3"/>
        <end position="108"/>
    </location>
</feature>
<dbReference type="InterPro" id="IPR021295">
    <property type="entry name" value="DUF2867"/>
</dbReference>
<dbReference type="Gene3D" id="3.30.530.20">
    <property type="match status" value="1"/>
</dbReference>
<name>A0A6J4MC66_9BACT</name>
<reference evidence="2" key="1">
    <citation type="submission" date="2020-02" db="EMBL/GenBank/DDBJ databases">
        <authorList>
            <person name="Meier V. D."/>
        </authorList>
    </citation>
    <scope>NUCLEOTIDE SEQUENCE</scope>
    <source>
        <strain evidence="2">AVDCRST_MAG68</strain>
    </source>
</reference>
<dbReference type="InterPro" id="IPR051207">
    <property type="entry name" value="ComplexI_NDUFA9_subunit"/>
</dbReference>
<dbReference type="EMBL" id="CADCTW010000183">
    <property type="protein sequence ID" value="CAA9354425.1"/>
    <property type="molecule type" value="Genomic_DNA"/>
</dbReference>
<accession>A0A6J4MC66</accession>
<evidence type="ECO:0000313" key="2">
    <source>
        <dbReference type="EMBL" id="CAA9354425.1"/>
    </source>
</evidence>
<dbReference type="Pfam" id="PF05368">
    <property type="entry name" value="NmrA"/>
    <property type="match status" value="1"/>
</dbReference>
<dbReference type="CDD" id="cd07812">
    <property type="entry name" value="SRPBCC"/>
    <property type="match status" value="1"/>
</dbReference>
<dbReference type="SUPFAM" id="SSF55961">
    <property type="entry name" value="Bet v1-like"/>
    <property type="match status" value="1"/>
</dbReference>
<dbReference type="PANTHER" id="PTHR12126:SF11">
    <property type="entry name" value="NADH DEHYDROGENASE [UBIQUINONE] 1 ALPHA SUBCOMPLEX SUBUNIT 9, MITOCHONDRIAL"/>
    <property type="match status" value="1"/>
</dbReference>
<evidence type="ECO:0000259" key="1">
    <source>
        <dbReference type="Pfam" id="PF05368"/>
    </source>
</evidence>
<dbReference type="AlphaFoldDB" id="A0A6J4MC66"/>
<dbReference type="Gene3D" id="3.40.50.720">
    <property type="entry name" value="NAD(P)-binding Rossmann-like Domain"/>
    <property type="match status" value="1"/>
</dbReference>
<dbReference type="SUPFAM" id="SSF51735">
    <property type="entry name" value="NAD(P)-binding Rossmann-fold domains"/>
    <property type="match status" value="1"/>
</dbReference>
<dbReference type="PANTHER" id="PTHR12126">
    <property type="entry name" value="NADH-UBIQUINONE OXIDOREDUCTASE 39 KDA SUBUNIT-RELATED"/>
    <property type="match status" value="1"/>
</dbReference>